<dbReference type="RefSeq" id="XP_062760128.1">
    <property type="nucleotide sequence ID" value="XM_062902539.1"/>
</dbReference>
<organism evidence="3 4">
    <name type="scientific">Trichoderma aggressivum f. europaeum</name>
    <dbReference type="NCBI Taxonomy" id="173218"/>
    <lineage>
        <taxon>Eukaryota</taxon>
        <taxon>Fungi</taxon>
        <taxon>Dikarya</taxon>
        <taxon>Ascomycota</taxon>
        <taxon>Pezizomycotina</taxon>
        <taxon>Sordariomycetes</taxon>
        <taxon>Hypocreomycetidae</taxon>
        <taxon>Hypocreales</taxon>
        <taxon>Hypocreaceae</taxon>
        <taxon>Trichoderma</taxon>
    </lineage>
</organism>
<proteinExistence type="predicted"/>
<feature type="compositionally biased region" description="Basic and acidic residues" evidence="1">
    <location>
        <begin position="192"/>
        <end position="202"/>
    </location>
</feature>
<accession>A0AAE1M6U2</accession>
<dbReference type="GeneID" id="87923858"/>
<evidence type="ECO:0008006" key="5">
    <source>
        <dbReference type="Google" id="ProtNLM"/>
    </source>
</evidence>
<evidence type="ECO:0000256" key="2">
    <source>
        <dbReference type="SAM" id="SignalP"/>
    </source>
</evidence>
<dbReference type="AlphaFoldDB" id="A0AAE1M6U2"/>
<evidence type="ECO:0000313" key="4">
    <source>
        <dbReference type="Proteomes" id="UP001273209"/>
    </source>
</evidence>
<comment type="caution">
    <text evidence="3">The sequence shown here is derived from an EMBL/GenBank/DDBJ whole genome shotgun (WGS) entry which is preliminary data.</text>
</comment>
<dbReference type="EMBL" id="JAWRVG010000002">
    <property type="protein sequence ID" value="KAK4084424.1"/>
    <property type="molecule type" value="Genomic_DNA"/>
</dbReference>
<protein>
    <recommendedName>
        <fullName evidence="5">Transmembrane protein</fullName>
    </recommendedName>
</protein>
<name>A0AAE1M6U2_9HYPO</name>
<dbReference type="Proteomes" id="UP001273209">
    <property type="component" value="Unassembled WGS sequence"/>
</dbReference>
<keyword evidence="2" id="KW-0732">Signal</keyword>
<evidence type="ECO:0000313" key="3">
    <source>
        <dbReference type="EMBL" id="KAK4084424.1"/>
    </source>
</evidence>
<reference evidence="3" key="1">
    <citation type="submission" date="2023-11" db="EMBL/GenBank/DDBJ databases">
        <title>The genome sequences of three competitors of mushroom-forming fungi.</title>
        <authorList>
            <person name="Beijen E."/>
            <person name="Ohm R.A."/>
        </authorList>
    </citation>
    <scope>NUCLEOTIDE SEQUENCE</scope>
    <source>
        <strain evidence="3">CBS 100526</strain>
    </source>
</reference>
<feature type="chain" id="PRO_5042261695" description="Transmembrane protein" evidence="2">
    <location>
        <begin position="22"/>
        <end position="214"/>
    </location>
</feature>
<sequence>MLALFFPSFFWLGFCSLPSLAVTSPFPPSYCVQYQYSVQTHAAATRPSHLPPPPPLVVLLPPSRVRDAASSATGKAQTRQLGTGGVVSSRIGRPARSCMPACLTVSARRLSNAMNGRDALPSHQGPASSNMLQPGRPPSLAFFLLFSLSSAVLCLEGVARTEGGRGKTKGPGDGGAAGTTEQAISSSPFSNVRDRGVEEEPRGLLQEGVMNGER</sequence>
<keyword evidence="4" id="KW-1185">Reference proteome</keyword>
<gene>
    <name evidence="3" type="ORF">Triagg1_904</name>
</gene>
<evidence type="ECO:0000256" key="1">
    <source>
        <dbReference type="SAM" id="MobiDB-lite"/>
    </source>
</evidence>
<feature type="region of interest" description="Disordered" evidence="1">
    <location>
        <begin position="161"/>
        <end position="214"/>
    </location>
</feature>
<feature type="signal peptide" evidence="2">
    <location>
        <begin position="1"/>
        <end position="21"/>
    </location>
</feature>